<feature type="transmembrane region" description="Helical" evidence="2">
    <location>
        <begin position="20"/>
        <end position="41"/>
    </location>
</feature>
<feature type="compositionally biased region" description="Polar residues" evidence="1">
    <location>
        <begin position="118"/>
        <end position="127"/>
    </location>
</feature>
<keyword evidence="2" id="KW-1133">Transmembrane helix</keyword>
<feature type="compositionally biased region" description="Basic and acidic residues" evidence="1">
    <location>
        <begin position="60"/>
        <end position="93"/>
    </location>
</feature>
<dbReference type="Proteomes" id="UP000198512">
    <property type="component" value="Unassembled WGS sequence"/>
</dbReference>
<feature type="compositionally biased region" description="Polar residues" evidence="1">
    <location>
        <begin position="47"/>
        <end position="57"/>
    </location>
</feature>
<proteinExistence type="predicted"/>
<keyword evidence="4" id="KW-1185">Reference proteome</keyword>
<dbReference type="RefSeq" id="WP_069522589.1">
    <property type="nucleotide sequence ID" value="NZ_FOFP01000039.1"/>
</dbReference>
<name>A0ABY1BRY7_9PSED</name>
<comment type="caution">
    <text evidence="3">The sequence shown here is derived from an EMBL/GenBank/DDBJ whole genome shotgun (WGS) entry which is preliminary data.</text>
</comment>
<evidence type="ECO:0000313" key="3">
    <source>
        <dbReference type="EMBL" id="SER48812.1"/>
    </source>
</evidence>
<feature type="region of interest" description="Disordered" evidence="1">
    <location>
        <begin position="47"/>
        <end position="127"/>
    </location>
</feature>
<evidence type="ECO:0000256" key="1">
    <source>
        <dbReference type="SAM" id="MobiDB-lite"/>
    </source>
</evidence>
<keyword evidence="2" id="KW-0472">Membrane</keyword>
<dbReference type="EMBL" id="FOFP01000039">
    <property type="protein sequence ID" value="SER48812.1"/>
    <property type="molecule type" value="Genomic_DNA"/>
</dbReference>
<sequence>MHADRNDAPWRVQRKNANPVVWVASVAFGLGVTFGGLYLGGSQMQSNQRDMQVTRQSAEAAHKRNQEEWGKQDRERHYQAQAMDERKWIRSSDDAQGDQQALAAWSQARAQEQHERQSSFNDANYRP</sequence>
<gene>
    <name evidence="3" type="ORF">SAMN05216600_1393</name>
</gene>
<evidence type="ECO:0000313" key="4">
    <source>
        <dbReference type="Proteomes" id="UP000198512"/>
    </source>
</evidence>
<reference evidence="3 4" key="1">
    <citation type="submission" date="2016-10" db="EMBL/GenBank/DDBJ databases">
        <authorList>
            <person name="Varghese N."/>
            <person name="Submissions S."/>
        </authorList>
    </citation>
    <scope>NUCLEOTIDE SEQUENCE [LARGE SCALE GENOMIC DNA]</scope>
    <source>
        <strain evidence="3 4">CIP 109853</strain>
    </source>
</reference>
<accession>A0ABY1BRY7</accession>
<evidence type="ECO:0000256" key="2">
    <source>
        <dbReference type="SAM" id="Phobius"/>
    </source>
</evidence>
<keyword evidence="2" id="KW-0812">Transmembrane</keyword>
<organism evidence="3 4">
    <name type="scientific">Pseudomonas cuatrocienegasensis</name>
    <dbReference type="NCBI Taxonomy" id="543360"/>
    <lineage>
        <taxon>Bacteria</taxon>
        <taxon>Pseudomonadati</taxon>
        <taxon>Pseudomonadota</taxon>
        <taxon>Gammaproteobacteria</taxon>
        <taxon>Pseudomonadales</taxon>
        <taxon>Pseudomonadaceae</taxon>
        <taxon>Pseudomonas</taxon>
    </lineage>
</organism>
<protein>
    <submittedName>
        <fullName evidence="3">Uncharacterized protein</fullName>
    </submittedName>
</protein>